<evidence type="ECO:0000256" key="6">
    <source>
        <dbReference type="ARBA" id="ARBA00023209"/>
    </source>
</evidence>
<evidence type="ECO:0000256" key="3">
    <source>
        <dbReference type="ARBA" id="ARBA00022723"/>
    </source>
</evidence>
<dbReference type="InterPro" id="IPR008205">
    <property type="entry name" value="GGGP_HepGP_synthase"/>
</dbReference>
<keyword evidence="1 9" id="KW-0444">Lipid biosynthesis</keyword>
<dbReference type="GO" id="GO:0005737">
    <property type="term" value="C:cytoplasm"/>
    <property type="evidence" value="ECO:0007669"/>
    <property type="project" value="InterPro"/>
</dbReference>
<evidence type="ECO:0000256" key="7">
    <source>
        <dbReference type="ARBA" id="ARBA00023264"/>
    </source>
</evidence>
<dbReference type="InterPro" id="IPR010946">
    <property type="entry name" value="GGGP_synth"/>
</dbReference>
<protein>
    <recommendedName>
        <fullName evidence="9">Geranylgeranylglyceryl phosphate synthase</fullName>
        <shortName evidence="9">GGGP synthase</shortName>
        <shortName evidence="9">GGGPS</shortName>
        <ecNumber evidence="9">2.5.1.41</ecNumber>
    </recommendedName>
    <alternativeName>
        <fullName evidence="9">(S)-3-O-geranylgeranylglyceryl phosphate synthase</fullName>
    </alternativeName>
    <alternativeName>
        <fullName evidence="9">Phosphoglycerol geranylgeranyltransferase</fullName>
    </alternativeName>
</protein>
<evidence type="ECO:0000256" key="2">
    <source>
        <dbReference type="ARBA" id="ARBA00022679"/>
    </source>
</evidence>
<comment type="similarity">
    <text evidence="9">Belongs to the GGGP/HepGP synthase family. Group II subfamily.</text>
</comment>
<dbReference type="GO" id="GO:0046474">
    <property type="term" value="P:glycerophospholipid biosynthetic process"/>
    <property type="evidence" value="ECO:0007669"/>
    <property type="project" value="UniProtKB-UniRule"/>
</dbReference>
<dbReference type="GO" id="GO:0120536">
    <property type="term" value="F:heptaprenylglyceryl phosphate synthase activity"/>
    <property type="evidence" value="ECO:0007669"/>
    <property type="project" value="UniProtKB-ARBA"/>
</dbReference>
<dbReference type="PANTHER" id="PTHR40029">
    <property type="match status" value="1"/>
</dbReference>
<dbReference type="Proteomes" id="UP001139521">
    <property type="component" value="Unassembled WGS sequence"/>
</dbReference>
<evidence type="ECO:0000313" key="10">
    <source>
        <dbReference type="EMBL" id="MCL6220506.1"/>
    </source>
</evidence>
<keyword evidence="3 9" id="KW-0479">Metal-binding</keyword>
<evidence type="ECO:0000256" key="8">
    <source>
        <dbReference type="ARBA" id="ARBA00047288"/>
    </source>
</evidence>
<dbReference type="SUPFAM" id="SSF51395">
    <property type="entry name" value="FMN-linked oxidoreductases"/>
    <property type="match status" value="1"/>
</dbReference>
<dbReference type="PANTHER" id="PTHR40029:SF2">
    <property type="entry name" value="HEPTAPRENYLGLYCERYL PHOSPHATE SYNTHASE"/>
    <property type="match status" value="1"/>
</dbReference>
<evidence type="ECO:0000256" key="1">
    <source>
        <dbReference type="ARBA" id="ARBA00022516"/>
    </source>
</evidence>
<keyword evidence="5 9" id="KW-0443">Lipid metabolism</keyword>
<evidence type="ECO:0000313" key="11">
    <source>
        <dbReference type="Proteomes" id="UP001139521"/>
    </source>
</evidence>
<dbReference type="EMBL" id="JAKHSK010000042">
    <property type="protein sequence ID" value="MCL6220506.1"/>
    <property type="molecule type" value="Genomic_DNA"/>
</dbReference>
<keyword evidence="2 9" id="KW-0808">Transferase</keyword>
<comment type="cofactor">
    <cofactor evidence="9">
        <name>Mg(2+)</name>
        <dbReference type="ChEBI" id="CHEBI:18420"/>
    </cofactor>
</comment>
<feature type="binding site" evidence="9">
    <location>
        <begin position="203"/>
        <end position="204"/>
    </location>
    <ligand>
        <name>sn-glycerol 1-phosphate</name>
        <dbReference type="ChEBI" id="CHEBI:57685"/>
    </ligand>
</feature>
<dbReference type="NCBIfam" id="TIGR01769">
    <property type="entry name" value="GGGP"/>
    <property type="match status" value="1"/>
</dbReference>
<evidence type="ECO:0000256" key="9">
    <source>
        <dbReference type="HAMAP-Rule" id="MF_00112"/>
    </source>
</evidence>
<dbReference type="GO" id="GO:0047294">
    <property type="term" value="F:phosphoglycerol geranylgeranyltransferase activity"/>
    <property type="evidence" value="ECO:0007669"/>
    <property type="project" value="UniProtKB-UniRule"/>
</dbReference>
<sequence>MPKLLDAIIQASKIDKKLLAVLIDPEKFSAEKYAYFIENLTESVTHIFVGGSTATAKESEVCVGFIKAKTNLPVILFPGDKEQVTEKADGILLLSLLSGRNPEYLIEQHIKAVPKLLNSRLEIIPTGYLLLDGGNQSAVARVSKTKPMRQSEITLIKNTALAGQMMGKQLIYLEAGSGALIPVSEEIITEVKKYLNIPLIVGGGIKNSKQLEKAYKAGADLVVIGTAFENGEFEG</sequence>
<keyword evidence="11" id="KW-1185">Reference proteome</keyword>
<dbReference type="Pfam" id="PF01884">
    <property type="entry name" value="PcrB"/>
    <property type="match status" value="1"/>
</dbReference>
<feature type="binding site" evidence="9">
    <location>
        <begin position="172"/>
        <end position="178"/>
    </location>
    <ligand>
        <name>sn-glycerol 1-phosphate</name>
        <dbReference type="ChEBI" id="CHEBI:57685"/>
    </ligand>
</feature>
<comment type="caution">
    <text evidence="9">Lacks conserved residue(s) required for the propagation of feature annotation.</text>
</comment>
<dbReference type="Gene3D" id="3.20.20.390">
    <property type="entry name" value="FMN-linked oxidoreductases"/>
    <property type="match status" value="1"/>
</dbReference>
<dbReference type="HAMAP" id="MF_00112">
    <property type="entry name" value="GGGP_HepGP_synthase"/>
    <property type="match status" value="1"/>
</dbReference>
<dbReference type="RefSeq" id="WP_249603204.1">
    <property type="nucleotide sequence ID" value="NZ_JAKHSK010000042.1"/>
</dbReference>
<dbReference type="EC" id="2.5.1.41" evidence="9"/>
<comment type="catalytic activity">
    <reaction evidence="8 9">
        <text>sn-glycerol 1-phosphate + (2E,6E,10E)-geranylgeranyl diphosphate = sn-3-O-(geranylgeranyl)glycerol 1-phosphate + diphosphate</text>
        <dbReference type="Rhea" id="RHEA:23404"/>
        <dbReference type="ChEBI" id="CHEBI:33019"/>
        <dbReference type="ChEBI" id="CHEBI:57677"/>
        <dbReference type="ChEBI" id="CHEBI:57685"/>
        <dbReference type="ChEBI" id="CHEBI:58756"/>
        <dbReference type="EC" id="2.5.1.41"/>
    </reaction>
</comment>
<feature type="binding site" evidence="9">
    <location>
        <position position="24"/>
    </location>
    <ligand>
        <name>Mg(2+)</name>
        <dbReference type="ChEBI" id="CHEBI:18420"/>
    </ligand>
</feature>
<dbReference type="GO" id="GO:0000287">
    <property type="term" value="F:magnesium ion binding"/>
    <property type="evidence" value="ECO:0007669"/>
    <property type="project" value="UniProtKB-UniRule"/>
</dbReference>
<organism evidence="10 11">
    <name type="scientific">Zunongwangia pacifica</name>
    <dbReference type="NCBI Taxonomy" id="2911062"/>
    <lineage>
        <taxon>Bacteria</taxon>
        <taxon>Pseudomonadati</taxon>
        <taxon>Bacteroidota</taxon>
        <taxon>Flavobacteriia</taxon>
        <taxon>Flavobacteriales</taxon>
        <taxon>Flavobacteriaceae</taxon>
        <taxon>Zunongwangia</taxon>
    </lineage>
</organism>
<dbReference type="NCBIfam" id="TIGR01768">
    <property type="entry name" value="GGGP-family"/>
    <property type="match status" value="1"/>
</dbReference>
<name>A0A9X1ZUT2_9FLAO</name>
<proteinExistence type="inferred from homology"/>
<gene>
    <name evidence="10" type="ORF">L1967_19620</name>
</gene>
<feature type="binding site" evidence="9">
    <location>
        <position position="52"/>
    </location>
    <ligand>
        <name>Mg(2+)</name>
        <dbReference type="ChEBI" id="CHEBI:18420"/>
    </ligand>
</feature>
<comment type="function">
    <text evidence="9">Prenyltransferase that catalyzes the transfer of the geranylgeranyl moiety of geranylgeranyl diphosphate (GGPP) to the C3 hydroxyl of sn-glycerol-1-phosphate (G1P).</text>
</comment>
<accession>A0A9X1ZUT2</accession>
<dbReference type="InterPro" id="IPR039074">
    <property type="entry name" value="GGGP/HepGP_synthase_I"/>
</dbReference>
<keyword evidence="4 9" id="KW-0460">Magnesium</keyword>
<keyword evidence="6 9" id="KW-0594">Phospholipid biosynthesis</keyword>
<comment type="caution">
    <text evidence="10">The sequence shown here is derived from an EMBL/GenBank/DDBJ whole genome shotgun (WGS) entry which is preliminary data.</text>
</comment>
<keyword evidence="7 9" id="KW-1208">Phospholipid metabolism</keyword>
<dbReference type="AlphaFoldDB" id="A0A9X1ZUT2"/>
<dbReference type="InterPro" id="IPR038597">
    <property type="entry name" value="GGGP/HepGP_synthase_sf"/>
</dbReference>
<feature type="binding site" evidence="9">
    <location>
        <begin position="225"/>
        <end position="226"/>
    </location>
    <ligand>
        <name>sn-glycerol 1-phosphate</name>
        <dbReference type="ChEBI" id="CHEBI:57685"/>
    </ligand>
</feature>
<evidence type="ECO:0000256" key="5">
    <source>
        <dbReference type="ARBA" id="ARBA00023098"/>
    </source>
</evidence>
<dbReference type="NCBIfam" id="NF003198">
    <property type="entry name" value="PRK04169.1-2"/>
    <property type="match status" value="1"/>
</dbReference>
<evidence type="ECO:0000256" key="4">
    <source>
        <dbReference type="ARBA" id="ARBA00022842"/>
    </source>
</evidence>
<reference evidence="10" key="1">
    <citation type="submission" date="2022-01" db="EMBL/GenBank/DDBJ databases">
        <title>Genome sequencing of Zunongwangia sp. M21534 genome.</title>
        <authorList>
            <person name="Chen Y."/>
            <person name="Dong C."/>
            <person name="Shao Z."/>
        </authorList>
    </citation>
    <scope>NUCLEOTIDE SEQUENCE</scope>
    <source>
        <strain evidence="10">MCCC M21534</strain>
    </source>
</reference>